<organism evidence="1 2">
    <name type="scientific">bacterium (Candidatus Gribaldobacteria) CG10_big_fil_rev_8_21_14_0_10_37_21</name>
    <dbReference type="NCBI Taxonomy" id="2014275"/>
    <lineage>
        <taxon>Bacteria</taxon>
        <taxon>Candidatus Gribaldobacteria</taxon>
    </lineage>
</organism>
<evidence type="ECO:0000313" key="1">
    <source>
        <dbReference type="EMBL" id="PIR90346.1"/>
    </source>
</evidence>
<gene>
    <name evidence="1" type="ORF">COU05_02305</name>
</gene>
<name>A0A2H0UU65_9BACT</name>
<dbReference type="AlphaFoldDB" id="A0A2H0UU65"/>
<proteinExistence type="predicted"/>
<dbReference type="EMBL" id="PFAX01000027">
    <property type="protein sequence ID" value="PIR90346.1"/>
    <property type="molecule type" value="Genomic_DNA"/>
</dbReference>
<comment type="caution">
    <text evidence="1">The sequence shown here is derived from an EMBL/GenBank/DDBJ whole genome shotgun (WGS) entry which is preliminary data.</text>
</comment>
<evidence type="ECO:0000313" key="2">
    <source>
        <dbReference type="Proteomes" id="UP000230132"/>
    </source>
</evidence>
<accession>A0A2H0UU65</accession>
<dbReference type="Proteomes" id="UP000230132">
    <property type="component" value="Unassembled WGS sequence"/>
</dbReference>
<protein>
    <submittedName>
        <fullName evidence="1">Uncharacterized protein</fullName>
    </submittedName>
</protein>
<reference evidence="2" key="1">
    <citation type="submission" date="2017-09" db="EMBL/GenBank/DDBJ databases">
        <title>Depth-based differentiation of microbial function through sediment-hosted aquifers and enrichment of novel symbionts in the deep terrestrial subsurface.</title>
        <authorList>
            <person name="Probst A.J."/>
            <person name="Ladd B."/>
            <person name="Jarett J.K."/>
            <person name="Geller-Mcgrath D.E."/>
            <person name="Sieber C.M.K."/>
            <person name="Emerson J.B."/>
            <person name="Anantharaman K."/>
            <person name="Thomas B.C."/>
            <person name="Malmstrom R."/>
            <person name="Stieglmeier M."/>
            <person name="Klingl A."/>
            <person name="Woyke T."/>
            <person name="Ryan C.M."/>
            <person name="Banfield J.F."/>
        </authorList>
    </citation>
    <scope>NUCLEOTIDE SEQUENCE [LARGE SCALE GENOMIC DNA]</scope>
</reference>
<sequence length="89" mass="10022">MATQAVNDKITLSKSAVQIQNGMVILPLQEYKKLCENTIPNYYLKGKEAEKLACLVRDGMVEYKTGKTIKANSLDEALKIYGRGKRNNR</sequence>